<keyword evidence="3" id="KW-0408">Iron</keyword>
<dbReference type="AlphaFoldDB" id="A0A7C6AF98"/>
<dbReference type="SUPFAM" id="SSF102114">
    <property type="entry name" value="Radical SAM enzymes"/>
    <property type="match status" value="1"/>
</dbReference>
<dbReference type="InterPro" id="IPR007197">
    <property type="entry name" value="rSAM"/>
</dbReference>
<dbReference type="CDD" id="cd01335">
    <property type="entry name" value="Radical_SAM"/>
    <property type="match status" value="1"/>
</dbReference>
<dbReference type="InterPro" id="IPR006638">
    <property type="entry name" value="Elp3/MiaA/NifB-like_rSAM"/>
</dbReference>
<dbReference type="GO" id="GO:0051536">
    <property type="term" value="F:iron-sulfur cluster binding"/>
    <property type="evidence" value="ECO:0007669"/>
    <property type="project" value="UniProtKB-KW"/>
</dbReference>
<protein>
    <submittedName>
        <fullName evidence="6">Radical SAM protein</fullName>
    </submittedName>
</protein>
<sequence length="344" mass="39175">MKIESPDYVRLSQAAAMVLGFKNGLFYRNAKSPCINILLTYDNGCAGNCAYCGLSMKRPGEYREKSFIRVEWNNYPINEVIQRMKQKNDYVKRICISMITNRRAINDTKKIIRILHSEVPFPISVLAAPTILNQEDFFEMKKLGADRLGIAIDACTPRLFERYRGKGVKGPHKWDTYWKALQDAVSAFGRGYVGVHLIVGLGETEKEMIEAIQNAQDNGIETHLFSFFPEPDSILANHNPPNIGTYRRVQLARYLINKNILTINEIEFDEKGRIIKFNIPDSKLEEHINSGKPFMTSGCPDADGEVACNRPYSDSLPGDDIRNFPFLPDQNDIAKIRNELKIYV</sequence>
<evidence type="ECO:0000256" key="1">
    <source>
        <dbReference type="ARBA" id="ARBA00022691"/>
    </source>
</evidence>
<dbReference type="InterPro" id="IPR013785">
    <property type="entry name" value="Aldolase_TIM"/>
</dbReference>
<evidence type="ECO:0000256" key="3">
    <source>
        <dbReference type="ARBA" id="ARBA00023004"/>
    </source>
</evidence>
<dbReference type="SMART" id="SM00729">
    <property type="entry name" value="Elp3"/>
    <property type="match status" value="1"/>
</dbReference>
<dbReference type="InterPro" id="IPR058240">
    <property type="entry name" value="rSAM_sf"/>
</dbReference>
<gene>
    <name evidence="6" type="ORF">ENV70_04380</name>
</gene>
<organism evidence="6">
    <name type="scientific">candidate division WOR-3 bacterium</name>
    <dbReference type="NCBI Taxonomy" id="2052148"/>
    <lineage>
        <taxon>Bacteria</taxon>
        <taxon>Bacteria division WOR-3</taxon>
    </lineage>
</organism>
<dbReference type="PROSITE" id="PS51918">
    <property type="entry name" value="RADICAL_SAM"/>
    <property type="match status" value="1"/>
</dbReference>
<keyword evidence="2" id="KW-0479">Metal-binding</keyword>
<dbReference type="Pfam" id="PF04055">
    <property type="entry name" value="Radical_SAM"/>
    <property type="match status" value="1"/>
</dbReference>
<keyword evidence="4" id="KW-0411">Iron-sulfur</keyword>
<keyword evidence="1" id="KW-0949">S-adenosyl-L-methionine</keyword>
<dbReference type="GO" id="GO:0046872">
    <property type="term" value="F:metal ion binding"/>
    <property type="evidence" value="ECO:0007669"/>
    <property type="project" value="UniProtKB-KW"/>
</dbReference>
<evidence type="ECO:0000313" key="6">
    <source>
        <dbReference type="EMBL" id="HHS62836.1"/>
    </source>
</evidence>
<dbReference type="SFLD" id="SFLDG01098">
    <property type="entry name" value="Uncharacterised_Radical_SAM_Su"/>
    <property type="match status" value="1"/>
</dbReference>
<evidence type="ECO:0000256" key="2">
    <source>
        <dbReference type="ARBA" id="ARBA00022723"/>
    </source>
</evidence>
<reference evidence="6" key="1">
    <citation type="journal article" date="2020" name="mSystems">
        <title>Genome- and Community-Level Interaction Insights into Carbon Utilization and Element Cycling Functions of Hydrothermarchaeota in Hydrothermal Sediment.</title>
        <authorList>
            <person name="Zhou Z."/>
            <person name="Liu Y."/>
            <person name="Xu W."/>
            <person name="Pan J."/>
            <person name="Luo Z.H."/>
            <person name="Li M."/>
        </authorList>
    </citation>
    <scope>NUCLEOTIDE SEQUENCE [LARGE SCALE GENOMIC DNA]</scope>
    <source>
        <strain evidence="6">SpSt-783</strain>
    </source>
</reference>
<evidence type="ECO:0000256" key="4">
    <source>
        <dbReference type="ARBA" id="ARBA00023014"/>
    </source>
</evidence>
<dbReference type="Gene3D" id="3.20.20.70">
    <property type="entry name" value="Aldolase class I"/>
    <property type="match status" value="1"/>
</dbReference>
<dbReference type="SFLD" id="SFLDS00029">
    <property type="entry name" value="Radical_SAM"/>
    <property type="match status" value="1"/>
</dbReference>
<name>A0A7C6AF98_UNCW3</name>
<comment type="caution">
    <text evidence="6">The sequence shown here is derived from an EMBL/GenBank/DDBJ whole genome shotgun (WGS) entry which is preliminary data.</text>
</comment>
<dbReference type="EMBL" id="DTHJ01000088">
    <property type="protein sequence ID" value="HHS62836.1"/>
    <property type="molecule type" value="Genomic_DNA"/>
</dbReference>
<proteinExistence type="predicted"/>
<dbReference type="GO" id="GO:0003824">
    <property type="term" value="F:catalytic activity"/>
    <property type="evidence" value="ECO:0007669"/>
    <property type="project" value="InterPro"/>
</dbReference>
<accession>A0A7C6AF98</accession>
<evidence type="ECO:0000259" key="5">
    <source>
        <dbReference type="PROSITE" id="PS51918"/>
    </source>
</evidence>
<feature type="domain" description="Radical SAM core" evidence="5">
    <location>
        <begin position="29"/>
        <end position="267"/>
    </location>
</feature>